<evidence type="ECO:0000313" key="4">
    <source>
        <dbReference type="EMBL" id="SDW66506.1"/>
    </source>
</evidence>
<gene>
    <name evidence="4" type="ORF">SAMN05444358_1011446</name>
</gene>
<dbReference type="PANTHER" id="PTHR38340:SF1">
    <property type="entry name" value="S-LAYER PROTEIN"/>
    <property type="match status" value="1"/>
</dbReference>
<dbReference type="EMBL" id="FNNP01000001">
    <property type="protein sequence ID" value="SDW66506.1"/>
    <property type="molecule type" value="Genomic_DNA"/>
</dbReference>
<dbReference type="Proteomes" id="UP000183400">
    <property type="component" value="Unassembled WGS sequence"/>
</dbReference>
<reference evidence="5" key="1">
    <citation type="submission" date="2016-10" db="EMBL/GenBank/DDBJ databases">
        <authorList>
            <person name="Varghese N."/>
            <person name="Submissions S."/>
        </authorList>
    </citation>
    <scope>NUCLEOTIDE SEQUENCE [LARGE SCALE GENOMIC DNA]</scope>
    <source>
        <strain evidence="5">DSM 27839</strain>
    </source>
</reference>
<protein>
    <recommendedName>
        <fullName evidence="6">Hemolysin-type calcium-binding repeat-containing protein</fullName>
    </recommendedName>
</protein>
<dbReference type="Pfam" id="PF00353">
    <property type="entry name" value="HemolysinCabind"/>
    <property type="match status" value="2"/>
</dbReference>
<evidence type="ECO:0000256" key="1">
    <source>
        <dbReference type="ARBA" id="ARBA00004613"/>
    </source>
</evidence>
<evidence type="ECO:0000256" key="2">
    <source>
        <dbReference type="ARBA" id="ARBA00022525"/>
    </source>
</evidence>
<dbReference type="PANTHER" id="PTHR38340">
    <property type="entry name" value="S-LAYER PROTEIN"/>
    <property type="match status" value="1"/>
</dbReference>
<evidence type="ECO:0000313" key="5">
    <source>
        <dbReference type="Proteomes" id="UP000183400"/>
    </source>
</evidence>
<evidence type="ECO:0000256" key="3">
    <source>
        <dbReference type="SAM" id="MobiDB-lite"/>
    </source>
</evidence>
<dbReference type="InterPro" id="IPR018511">
    <property type="entry name" value="Hemolysin-typ_Ca-bd_CS"/>
</dbReference>
<evidence type="ECO:0008006" key="6">
    <source>
        <dbReference type="Google" id="ProtNLM"/>
    </source>
</evidence>
<dbReference type="Gene3D" id="2.150.10.10">
    <property type="entry name" value="Serralysin-like metalloprotease, C-terminal"/>
    <property type="match status" value="2"/>
</dbReference>
<keyword evidence="5" id="KW-1185">Reference proteome</keyword>
<dbReference type="InterPro" id="IPR011049">
    <property type="entry name" value="Serralysin-like_metalloprot_C"/>
</dbReference>
<dbReference type="GO" id="GO:0005509">
    <property type="term" value="F:calcium ion binding"/>
    <property type="evidence" value="ECO:0007669"/>
    <property type="project" value="InterPro"/>
</dbReference>
<accession>A0A1H2VDW7</accession>
<dbReference type="STRING" id="985054.SAMN05444358_1011446"/>
<dbReference type="InterPro" id="IPR001343">
    <property type="entry name" value="Hemolysn_Ca-bd"/>
</dbReference>
<proteinExistence type="predicted"/>
<feature type="region of interest" description="Disordered" evidence="3">
    <location>
        <begin position="76"/>
        <end position="99"/>
    </location>
</feature>
<name>A0A1H2VDW7_9RHOB</name>
<organism evidence="4 5">
    <name type="scientific">Ruegeria halocynthiae</name>
    <dbReference type="NCBI Taxonomy" id="985054"/>
    <lineage>
        <taxon>Bacteria</taxon>
        <taxon>Pseudomonadati</taxon>
        <taxon>Pseudomonadota</taxon>
        <taxon>Alphaproteobacteria</taxon>
        <taxon>Rhodobacterales</taxon>
        <taxon>Roseobacteraceae</taxon>
        <taxon>Ruegeria</taxon>
    </lineage>
</organism>
<dbReference type="PROSITE" id="PS00330">
    <property type="entry name" value="HEMOLYSIN_CALCIUM"/>
    <property type="match status" value="2"/>
</dbReference>
<dbReference type="SUPFAM" id="SSF51120">
    <property type="entry name" value="beta-Roll"/>
    <property type="match status" value="1"/>
</dbReference>
<dbReference type="InterPro" id="IPR050557">
    <property type="entry name" value="RTX_toxin/Mannuronan_C5-epim"/>
</dbReference>
<comment type="subcellular location">
    <subcellularLocation>
        <location evidence="1">Secreted</location>
    </subcellularLocation>
</comment>
<dbReference type="GO" id="GO:0005576">
    <property type="term" value="C:extracellular region"/>
    <property type="evidence" value="ECO:0007669"/>
    <property type="project" value="UniProtKB-SubCell"/>
</dbReference>
<keyword evidence="2" id="KW-0964">Secreted</keyword>
<dbReference type="PRINTS" id="PR00313">
    <property type="entry name" value="CABNDNGRPT"/>
</dbReference>
<sequence length="174" mass="18682">MPEGFDSKITSVSAGLLHTTFLTEDGDVLSGNRGDDIVSGAGGDDRLKGGTCNDTLLGRDGDDRFNGGWANDKLDVDTSDDRLSGGRGHDDLDGGDGDDRLNGGWGADNFVFNGGRDAIRNFDPGCDWWFWSHPGDQITIDIEGFDNFDDVIANASQEGQNTVIEFNEDDSLTL</sequence>
<dbReference type="AlphaFoldDB" id="A0A1H2VDW7"/>